<keyword evidence="2" id="KW-0067">ATP-binding</keyword>
<feature type="domain" description="Citrate lyase ligase C-terminal" evidence="3">
    <location>
        <begin position="498"/>
        <end position="679"/>
    </location>
</feature>
<evidence type="ECO:0000313" key="4">
    <source>
        <dbReference type="EMBL" id="CDD58928.1"/>
    </source>
</evidence>
<evidence type="ECO:0000256" key="2">
    <source>
        <dbReference type="ARBA" id="ARBA00022840"/>
    </source>
</evidence>
<dbReference type="SUPFAM" id="SSF52374">
    <property type="entry name" value="Nucleotidylyl transferase"/>
    <property type="match status" value="1"/>
</dbReference>
<dbReference type="GO" id="GO:0008771">
    <property type="term" value="F:[citrate (pro-3S)-lyase] ligase activity"/>
    <property type="evidence" value="ECO:0007669"/>
    <property type="project" value="InterPro"/>
</dbReference>
<name>R7ADP0_9FIRM</name>
<accession>R7ADP0</accession>
<proteinExistence type="predicted"/>
<dbReference type="InterPro" id="IPR014729">
    <property type="entry name" value="Rossmann-like_a/b/a_fold"/>
</dbReference>
<evidence type="ECO:0000259" key="3">
    <source>
        <dbReference type="SMART" id="SM00764"/>
    </source>
</evidence>
<organism evidence="4 5">
    <name type="scientific">Bacteroides pectinophilus CAG:437</name>
    <dbReference type="NCBI Taxonomy" id="1263051"/>
    <lineage>
        <taxon>Bacteria</taxon>
        <taxon>Bacillati</taxon>
        <taxon>Bacillota</taxon>
        <taxon>Clostridia</taxon>
        <taxon>Eubacteriales</taxon>
    </lineage>
</organism>
<dbReference type="GO" id="GO:0005524">
    <property type="term" value="F:ATP binding"/>
    <property type="evidence" value="ECO:0007669"/>
    <property type="project" value="UniProtKB-KW"/>
</dbReference>
<dbReference type="PANTHER" id="PTHR40599:SF1">
    <property type="entry name" value="[CITRATE [PRO-3S]-LYASE] LIGASE"/>
    <property type="match status" value="1"/>
</dbReference>
<evidence type="ECO:0000313" key="5">
    <source>
        <dbReference type="Proteomes" id="UP000018141"/>
    </source>
</evidence>
<dbReference type="Pfam" id="PF08218">
    <property type="entry name" value="Citrate_ly_lig"/>
    <property type="match status" value="1"/>
</dbReference>
<dbReference type="Gene3D" id="3.40.50.620">
    <property type="entry name" value="HUPs"/>
    <property type="match status" value="1"/>
</dbReference>
<sequence length="688" mass="79785">MIRLIDCDVFSADKTDITRGKLFTFFLNGHIKDLMVVYSDGLYEGVISYKKLLNTSSESVDDIIEKRKYICEQDDYNLFANLKEMFKNAEDSLITLMDKDGQILYFAYDDDTSAYYDIELVMKELENNKSEEEIFDEGVFEGAAMVRMQDLNEYAFRFYNILKIRKIPVEVHGEAWGVLFPKMCEKYQNIPNSNVFKIYADGVSRTGLSESSDVRNQWIFISEIGQRKHNKLTEIYRKKFEKKGIKCLTAYFPHRAGGYNTIEELYREKRICIDMPKWNGAHVKEQIESVYGRKIDETEWKKLATERNKDARYVYDIESKICFGTAKNKVYMIGPCIVQGATAASLDESLGGCLNGEIRRLSDEYAVEGRTCGLYSFAEYEKILKSLTVTENDIIILIDRLNSWNKQNVTKDVLIDDILAQRKCDWFYDMPLHTNYVGNREISRSVCRDYLAQMIKNPKKKPQYLQAGQLKLEKDAEQTLNAYIEQIRSKIAKDGMKIGSIVMNCNPMTNGHLYLIDTARKMVDLLYIFIVEEDKSDFKFRDRLTLVKNETSQMENVAVVPSGKYVLSFMTMPLYFHKQEKRQALLDASNDLRLFGNYIAPELGITMRFVGEEPIDMVTRQYNEAMKNMLPMYGVSVTEIPRLQQDGKIVSASMVRDYLKEGNMEQIKNIVPQGVYEYLCKNADSYRK</sequence>
<protein>
    <recommendedName>
        <fullName evidence="3">Citrate lyase ligase C-terminal domain-containing protein</fullName>
    </recommendedName>
</protein>
<dbReference type="PANTHER" id="PTHR40599">
    <property type="entry name" value="[CITRATE [PRO-3S]-LYASE] LIGASE"/>
    <property type="match status" value="1"/>
</dbReference>
<dbReference type="InterPro" id="IPR013166">
    <property type="entry name" value="Citrate_lyase_ligase_C"/>
</dbReference>
<dbReference type="InterPro" id="IPR005216">
    <property type="entry name" value="Citrate_lyase_ligase"/>
</dbReference>
<dbReference type="AlphaFoldDB" id="R7ADP0"/>
<gene>
    <name evidence="4" type="ORF">BN656_00047</name>
</gene>
<keyword evidence="1" id="KW-0547">Nucleotide-binding</keyword>
<reference evidence="4" key="1">
    <citation type="submission" date="2012-11" db="EMBL/GenBank/DDBJ databases">
        <title>Dependencies among metagenomic species, viruses, plasmids and units of genetic variation.</title>
        <authorList>
            <person name="Nielsen H.B."/>
            <person name="Almeida M."/>
            <person name="Juncker A.S."/>
            <person name="Rasmussen S."/>
            <person name="Li J."/>
            <person name="Sunagawa S."/>
            <person name="Plichta D."/>
            <person name="Gautier L."/>
            <person name="Le Chatelier E."/>
            <person name="Peletier E."/>
            <person name="Bonde I."/>
            <person name="Nielsen T."/>
            <person name="Manichanh C."/>
            <person name="Arumugam M."/>
            <person name="Batto J."/>
            <person name="Santos M.B.Q.D."/>
            <person name="Blom N."/>
            <person name="Borruel N."/>
            <person name="Burgdorf K.S."/>
            <person name="Boumezbeur F."/>
            <person name="Casellas F."/>
            <person name="Dore J."/>
            <person name="Guarner F."/>
            <person name="Hansen T."/>
            <person name="Hildebrand F."/>
            <person name="Kaas R.S."/>
            <person name="Kennedy S."/>
            <person name="Kristiansen K."/>
            <person name="Kultima J.R."/>
            <person name="Leonard P."/>
            <person name="Levenez F."/>
            <person name="Lund O."/>
            <person name="Moumen B."/>
            <person name="Le Paslier D."/>
            <person name="Pons N."/>
            <person name="Pedersen O."/>
            <person name="Prifti E."/>
            <person name="Qin J."/>
            <person name="Raes J."/>
            <person name="Tap J."/>
            <person name="Tims S."/>
            <person name="Ussery D.W."/>
            <person name="Yamada T."/>
            <person name="MetaHit consortium"/>
            <person name="Renault P."/>
            <person name="Sicheritz-Ponten T."/>
            <person name="Bork P."/>
            <person name="Wang J."/>
            <person name="Brunak S."/>
            <person name="Ehrlich S.D."/>
        </authorList>
    </citation>
    <scope>NUCLEOTIDE SEQUENCE [LARGE SCALE GENOMIC DNA]</scope>
</reference>
<evidence type="ECO:0000256" key="1">
    <source>
        <dbReference type="ARBA" id="ARBA00022741"/>
    </source>
</evidence>
<dbReference type="SMART" id="SM00764">
    <property type="entry name" value="Citrate_ly_lig"/>
    <property type="match status" value="1"/>
</dbReference>
<dbReference type="Proteomes" id="UP000018141">
    <property type="component" value="Unassembled WGS sequence"/>
</dbReference>
<dbReference type="EMBL" id="CBHH010000062">
    <property type="protein sequence ID" value="CDD58928.1"/>
    <property type="molecule type" value="Genomic_DNA"/>
</dbReference>
<comment type="caution">
    <text evidence="4">The sequence shown here is derived from an EMBL/GenBank/DDBJ whole genome shotgun (WGS) entry which is preliminary data.</text>
</comment>